<reference evidence="6" key="1">
    <citation type="submission" date="2021-02" db="EMBL/GenBank/DDBJ databases">
        <authorList>
            <person name="Nowell W R."/>
        </authorList>
    </citation>
    <scope>NUCLEOTIDE SEQUENCE</scope>
</reference>
<dbReference type="SMART" id="SM00831">
    <property type="entry name" value="Cation_ATPase_N"/>
    <property type="match status" value="1"/>
</dbReference>
<evidence type="ECO:0000313" key="7">
    <source>
        <dbReference type="Proteomes" id="UP000663864"/>
    </source>
</evidence>
<organism evidence="6 7">
    <name type="scientific">Rotaria sordida</name>
    <dbReference type="NCBI Taxonomy" id="392033"/>
    <lineage>
        <taxon>Eukaryota</taxon>
        <taxon>Metazoa</taxon>
        <taxon>Spiralia</taxon>
        <taxon>Gnathifera</taxon>
        <taxon>Rotifera</taxon>
        <taxon>Eurotatoria</taxon>
        <taxon>Bdelloidea</taxon>
        <taxon>Philodinida</taxon>
        <taxon>Philodinidae</taxon>
        <taxon>Rotaria</taxon>
    </lineage>
</organism>
<evidence type="ECO:0000256" key="4">
    <source>
        <dbReference type="SAM" id="Phobius"/>
    </source>
</evidence>
<dbReference type="GO" id="GO:0006883">
    <property type="term" value="P:intracellular sodium ion homeostasis"/>
    <property type="evidence" value="ECO:0007669"/>
    <property type="project" value="TreeGrafter"/>
</dbReference>
<dbReference type="InterPro" id="IPR050510">
    <property type="entry name" value="Cation_transp_ATPase_P-type"/>
</dbReference>
<dbReference type="GO" id="GO:0005391">
    <property type="term" value="F:P-type sodium:potassium-exchanging transporter activity"/>
    <property type="evidence" value="ECO:0007669"/>
    <property type="project" value="TreeGrafter"/>
</dbReference>
<evidence type="ECO:0000259" key="5">
    <source>
        <dbReference type="SMART" id="SM00831"/>
    </source>
</evidence>
<keyword evidence="4" id="KW-0472">Membrane</keyword>
<keyword evidence="4" id="KW-1133">Transmembrane helix</keyword>
<evidence type="ECO:0000256" key="2">
    <source>
        <dbReference type="ARBA" id="ARBA00022475"/>
    </source>
</evidence>
<keyword evidence="4" id="KW-0812">Transmembrane</keyword>
<dbReference type="Gene3D" id="2.70.150.10">
    <property type="entry name" value="Calcium-transporting ATPase, cytoplasmic transduction domain A"/>
    <property type="match status" value="1"/>
</dbReference>
<dbReference type="SUPFAM" id="SSF81665">
    <property type="entry name" value="Calcium ATPase, transmembrane domain M"/>
    <property type="match status" value="1"/>
</dbReference>
<dbReference type="GO" id="GO:0030007">
    <property type="term" value="P:intracellular potassium ion homeostasis"/>
    <property type="evidence" value="ECO:0007669"/>
    <property type="project" value="TreeGrafter"/>
</dbReference>
<dbReference type="PANTHER" id="PTHR43294">
    <property type="entry name" value="SODIUM/POTASSIUM-TRANSPORTING ATPASE SUBUNIT ALPHA"/>
    <property type="match status" value="1"/>
</dbReference>
<feature type="domain" description="Cation-transporting P-type ATPase N-terminal" evidence="5">
    <location>
        <begin position="58"/>
        <end position="134"/>
    </location>
</feature>
<keyword evidence="2" id="KW-1003">Cell membrane</keyword>
<evidence type="ECO:0000256" key="1">
    <source>
        <dbReference type="ARBA" id="ARBA00004651"/>
    </source>
</evidence>
<feature type="region of interest" description="Disordered" evidence="3">
    <location>
        <begin position="1"/>
        <end position="35"/>
    </location>
</feature>
<dbReference type="GO" id="GO:0005886">
    <property type="term" value="C:plasma membrane"/>
    <property type="evidence" value="ECO:0007669"/>
    <property type="project" value="UniProtKB-SubCell"/>
</dbReference>
<sequence>MNGAYANGGSDDRNDSTRIASYRSAVSRDHTRPPYRTKQKRIGNEIDLNVVNADLVYDEHQISIDELIHRFDTDLRTGLTKIQAKQRLVDEGRNHIEPPHVSISKSCERFWLQPYILFVSILSLLAILCFVAFAIQLNTREDPTFENLYMLIVLIIFILLPSIFTFAVSHISANKLQYLRYQIKQVRKKKF</sequence>
<evidence type="ECO:0000256" key="3">
    <source>
        <dbReference type="SAM" id="MobiDB-lite"/>
    </source>
</evidence>
<dbReference type="InterPro" id="IPR023298">
    <property type="entry name" value="ATPase_P-typ_TM_dom_sf"/>
</dbReference>
<dbReference type="InterPro" id="IPR004014">
    <property type="entry name" value="ATPase_P-typ_cation-transptr_N"/>
</dbReference>
<dbReference type="PANTHER" id="PTHR43294:SF21">
    <property type="entry name" value="CATION TRANSPORTING ATPASE"/>
    <property type="match status" value="1"/>
</dbReference>
<proteinExistence type="predicted"/>
<dbReference type="Gene3D" id="1.20.1110.10">
    <property type="entry name" value="Calcium-transporting ATPase, transmembrane domain"/>
    <property type="match status" value="1"/>
</dbReference>
<feature type="transmembrane region" description="Helical" evidence="4">
    <location>
        <begin position="148"/>
        <end position="171"/>
    </location>
</feature>
<accession>A0A814KWQ7</accession>
<dbReference type="GO" id="GO:1902600">
    <property type="term" value="P:proton transmembrane transport"/>
    <property type="evidence" value="ECO:0007669"/>
    <property type="project" value="TreeGrafter"/>
</dbReference>
<feature type="transmembrane region" description="Helical" evidence="4">
    <location>
        <begin position="115"/>
        <end position="136"/>
    </location>
</feature>
<dbReference type="AlphaFoldDB" id="A0A814KWQ7"/>
<gene>
    <name evidence="6" type="ORF">ZHD862_LOCUS15410</name>
</gene>
<dbReference type="GO" id="GO:0036376">
    <property type="term" value="P:sodium ion export across plasma membrane"/>
    <property type="evidence" value="ECO:0007669"/>
    <property type="project" value="TreeGrafter"/>
</dbReference>
<comment type="subcellular location">
    <subcellularLocation>
        <location evidence="1">Cell membrane</location>
        <topology evidence="1">Multi-pass membrane protein</topology>
    </subcellularLocation>
</comment>
<evidence type="ECO:0000313" key="6">
    <source>
        <dbReference type="EMBL" id="CAF1057944.1"/>
    </source>
</evidence>
<dbReference type="Proteomes" id="UP000663864">
    <property type="component" value="Unassembled WGS sequence"/>
</dbReference>
<dbReference type="GO" id="GO:1990573">
    <property type="term" value="P:potassium ion import across plasma membrane"/>
    <property type="evidence" value="ECO:0007669"/>
    <property type="project" value="TreeGrafter"/>
</dbReference>
<name>A0A814KWQ7_9BILA</name>
<dbReference type="Pfam" id="PF00690">
    <property type="entry name" value="Cation_ATPase_N"/>
    <property type="match status" value="1"/>
</dbReference>
<dbReference type="EMBL" id="CAJNOT010000697">
    <property type="protein sequence ID" value="CAF1057944.1"/>
    <property type="molecule type" value="Genomic_DNA"/>
</dbReference>
<protein>
    <recommendedName>
        <fullName evidence="5">Cation-transporting P-type ATPase N-terminal domain-containing protein</fullName>
    </recommendedName>
</protein>
<comment type="caution">
    <text evidence="6">The sequence shown here is derived from an EMBL/GenBank/DDBJ whole genome shotgun (WGS) entry which is preliminary data.</text>
</comment>